<dbReference type="EMBL" id="CP000383">
    <property type="protein sequence ID" value="ABG57311.1"/>
    <property type="molecule type" value="Genomic_DNA"/>
</dbReference>
<sequence>MSDNLSLLVVREDAGILIITVNRPDKLNSLNRAVLQAIDEQIEYAYTSPSVKGIIITGSGEKAFAAGADISEFSSLQPHEAQLLSKEGQLIFEKIDMLTKPVIAAVNGFALGGGFELALACHIRMASENALFGLPEATLGLLPGYGGTQRLPQIIGKGRAIEVMLSADKIPAPKALEWGIVNAVTTQAALIPSAIALLNKFFSKAPTSIAEVLRCTHLSMETSGTAFDQEAKSFGRCAGTQDFKEGVQAFLEKRPATFTGK</sequence>
<evidence type="ECO:0000313" key="5">
    <source>
        <dbReference type="Proteomes" id="UP000001822"/>
    </source>
</evidence>
<name>A0A6N4SM40_CYTH3</name>
<dbReference type="Pfam" id="PF00378">
    <property type="entry name" value="ECH_1"/>
    <property type="match status" value="1"/>
</dbReference>
<reference evidence="4 5" key="1">
    <citation type="journal article" date="2007" name="Appl. Environ. Microbiol.">
        <title>Genome sequence of the cellulolytic gliding bacterium Cytophaga hutchinsonii.</title>
        <authorList>
            <person name="Xie G."/>
            <person name="Bruce D.C."/>
            <person name="Challacombe J.F."/>
            <person name="Chertkov O."/>
            <person name="Detter J.C."/>
            <person name="Gilna P."/>
            <person name="Han C.S."/>
            <person name="Lucas S."/>
            <person name="Misra M."/>
            <person name="Myers G.L."/>
            <person name="Richardson P."/>
            <person name="Tapia R."/>
            <person name="Thayer N."/>
            <person name="Thompson L.S."/>
            <person name="Brettin T.S."/>
            <person name="Henrissat B."/>
            <person name="Wilson D.B."/>
            <person name="McBride M.J."/>
        </authorList>
    </citation>
    <scope>NUCLEOTIDE SEQUENCE [LARGE SCALE GENOMIC DNA]</scope>
    <source>
        <strain evidence="5">ATCC 33406 / DSM 1761 / CIP 103989 / NBRC 15051 / NCIMB 9469 / D465</strain>
    </source>
</reference>
<dbReference type="InterPro" id="IPR029045">
    <property type="entry name" value="ClpP/crotonase-like_dom_sf"/>
</dbReference>
<dbReference type="CDD" id="cd06558">
    <property type="entry name" value="crotonase-like"/>
    <property type="match status" value="1"/>
</dbReference>
<dbReference type="InterPro" id="IPR018376">
    <property type="entry name" value="Enoyl-CoA_hyd/isom_CS"/>
</dbReference>
<dbReference type="Gene3D" id="3.90.226.10">
    <property type="entry name" value="2-enoyl-CoA Hydratase, Chain A, domain 1"/>
    <property type="match status" value="1"/>
</dbReference>
<evidence type="ECO:0000256" key="3">
    <source>
        <dbReference type="RuleBase" id="RU003707"/>
    </source>
</evidence>
<accession>A0A6N4SM40</accession>
<dbReference type="KEGG" id="chu:CHU_0017"/>
<dbReference type="InterPro" id="IPR014748">
    <property type="entry name" value="Enoyl-CoA_hydra_C"/>
</dbReference>
<dbReference type="FunFam" id="3.90.226.10:FF:000009">
    <property type="entry name" value="Carnitinyl-CoA dehydratase"/>
    <property type="match status" value="1"/>
</dbReference>
<dbReference type="PROSITE" id="PS00166">
    <property type="entry name" value="ENOYL_COA_HYDRATASE"/>
    <property type="match status" value="1"/>
</dbReference>
<dbReference type="AlphaFoldDB" id="A0A6N4SM40"/>
<keyword evidence="2 4" id="KW-0456">Lyase</keyword>
<dbReference type="PANTHER" id="PTHR11941">
    <property type="entry name" value="ENOYL-COA HYDRATASE-RELATED"/>
    <property type="match status" value="1"/>
</dbReference>
<evidence type="ECO:0000256" key="2">
    <source>
        <dbReference type="ARBA" id="ARBA00023239"/>
    </source>
</evidence>
<dbReference type="InterPro" id="IPR001753">
    <property type="entry name" value="Enoyl-CoA_hydra/iso"/>
</dbReference>
<dbReference type="Gene3D" id="1.10.12.10">
    <property type="entry name" value="Lyase 2-enoyl-coa Hydratase, Chain A, domain 2"/>
    <property type="match status" value="1"/>
</dbReference>
<dbReference type="Proteomes" id="UP000001822">
    <property type="component" value="Chromosome"/>
</dbReference>
<comment type="similarity">
    <text evidence="1 3">Belongs to the enoyl-CoA hydratase/isomerase family.</text>
</comment>
<dbReference type="RefSeq" id="WP_011583427.1">
    <property type="nucleotide sequence ID" value="NC_008255.1"/>
</dbReference>
<dbReference type="SUPFAM" id="SSF52096">
    <property type="entry name" value="ClpP/crotonase"/>
    <property type="match status" value="1"/>
</dbReference>
<organism evidence="4 5">
    <name type="scientific">Cytophaga hutchinsonii (strain ATCC 33406 / DSM 1761 / CIP 103989 / NBRC 15051 / NCIMB 9469 / D465)</name>
    <dbReference type="NCBI Taxonomy" id="269798"/>
    <lineage>
        <taxon>Bacteria</taxon>
        <taxon>Pseudomonadati</taxon>
        <taxon>Bacteroidota</taxon>
        <taxon>Cytophagia</taxon>
        <taxon>Cytophagales</taxon>
        <taxon>Cytophagaceae</taxon>
        <taxon>Cytophaga</taxon>
    </lineage>
</organism>
<dbReference type="PANTHER" id="PTHR11941:SF54">
    <property type="entry name" value="ENOYL-COA HYDRATASE, MITOCHONDRIAL"/>
    <property type="match status" value="1"/>
</dbReference>
<dbReference type="GO" id="GO:0004300">
    <property type="term" value="F:enoyl-CoA hydratase activity"/>
    <property type="evidence" value="ECO:0007669"/>
    <property type="project" value="UniProtKB-EC"/>
</dbReference>
<gene>
    <name evidence="4" type="primary">paaG</name>
    <name evidence="4" type="ordered locus">CHU_0017</name>
</gene>
<protein>
    <submittedName>
        <fullName evidence="4">Enoyl-CoA hydratase</fullName>
        <ecNumber evidence="4">4.2.1.17</ecNumber>
    </submittedName>
</protein>
<keyword evidence="5" id="KW-1185">Reference proteome</keyword>
<dbReference type="EC" id="4.2.1.17" evidence="4"/>
<evidence type="ECO:0000313" key="4">
    <source>
        <dbReference type="EMBL" id="ABG57311.1"/>
    </source>
</evidence>
<proteinExistence type="inferred from homology"/>
<dbReference type="OrthoDB" id="9775794at2"/>
<evidence type="ECO:0000256" key="1">
    <source>
        <dbReference type="ARBA" id="ARBA00005254"/>
    </source>
</evidence>
<dbReference type="GO" id="GO:0006635">
    <property type="term" value="P:fatty acid beta-oxidation"/>
    <property type="evidence" value="ECO:0007669"/>
    <property type="project" value="TreeGrafter"/>
</dbReference>